<accession>A0ACC0YP20</accession>
<comment type="caution">
    <text evidence="1">The sequence shown here is derived from an EMBL/GenBank/DDBJ whole genome shotgun (WGS) entry which is preliminary data.</text>
</comment>
<dbReference type="Proteomes" id="UP001163603">
    <property type="component" value="Chromosome 6"/>
</dbReference>
<proteinExistence type="predicted"/>
<organism evidence="1 2">
    <name type="scientific">Pistacia integerrima</name>
    <dbReference type="NCBI Taxonomy" id="434235"/>
    <lineage>
        <taxon>Eukaryota</taxon>
        <taxon>Viridiplantae</taxon>
        <taxon>Streptophyta</taxon>
        <taxon>Embryophyta</taxon>
        <taxon>Tracheophyta</taxon>
        <taxon>Spermatophyta</taxon>
        <taxon>Magnoliopsida</taxon>
        <taxon>eudicotyledons</taxon>
        <taxon>Gunneridae</taxon>
        <taxon>Pentapetalae</taxon>
        <taxon>rosids</taxon>
        <taxon>malvids</taxon>
        <taxon>Sapindales</taxon>
        <taxon>Anacardiaceae</taxon>
        <taxon>Pistacia</taxon>
    </lineage>
</organism>
<evidence type="ECO:0000313" key="2">
    <source>
        <dbReference type="Proteomes" id="UP001163603"/>
    </source>
</evidence>
<sequence>MWLMKGQDSERQRYKSNSKPQVLTLMEPSKIVGCKEEHSSSVSGWTMYIGSPVHETDRDDDDEHDHSYYYEGHNYKDKLGHENDDANDNSDDSMASDASSGPSHHELSWGSKGSPFDKHAPGKLSAKEKLHHKEKVKKDESRIKVERDESVLKAKAASTQARSGGKVRKTN</sequence>
<name>A0ACC0YP20_9ROSI</name>
<dbReference type="EMBL" id="CM047741">
    <property type="protein sequence ID" value="KAJ0039198.1"/>
    <property type="molecule type" value="Genomic_DNA"/>
</dbReference>
<protein>
    <submittedName>
        <fullName evidence="1">Uncharacterized protein</fullName>
    </submittedName>
</protein>
<evidence type="ECO:0000313" key="1">
    <source>
        <dbReference type="EMBL" id="KAJ0039198.1"/>
    </source>
</evidence>
<reference evidence="2" key="1">
    <citation type="journal article" date="2023" name="G3 (Bethesda)">
        <title>Genome assembly and association tests identify interacting loci associated with vigor, precocity, and sex in interspecific pistachio rootstocks.</title>
        <authorList>
            <person name="Palmer W."/>
            <person name="Jacygrad E."/>
            <person name="Sagayaradj S."/>
            <person name="Cavanaugh K."/>
            <person name="Han R."/>
            <person name="Bertier L."/>
            <person name="Beede B."/>
            <person name="Kafkas S."/>
            <person name="Golino D."/>
            <person name="Preece J."/>
            <person name="Michelmore R."/>
        </authorList>
    </citation>
    <scope>NUCLEOTIDE SEQUENCE [LARGE SCALE GENOMIC DNA]</scope>
</reference>
<gene>
    <name evidence="1" type="ORF">Pint_23408</name>
</gene>
<keyword evidence="2" id="KW-1185">Reference proteome</keyword>